<dbReference type="EMBL" id="KZ310013">
    <property type="protein sequence ID" value="KAG8239802.1"/>
    <property type="molecule type" value="Genomic_DNA"/>
</dbReference>
<sequence>MADAYRPPQLPLSNRTARPENQRDPTAHHQPFRRRPAQSQRAHTPGDSKPQPQQKRAQVVPSTLPPPTRKAANIGGTISTANPADASLFSAGMSVREVVPHQTFTPSAPAAMEISMRTYSELLTDDPNLSKTLLPEFFSYYSTTMLWLRILTLKEKNAHPLTVEERDLLTVLALYSPSRSSFRLEHSAML</sequence>
<comment type="caution">
    <text evidence="2">The sequence shown here is derived from an EMBL/GenBank/DDBJ whole genome shotgun (WGS) entry which is preliminary data.</text>
</comment>
<feature type="compositionally biased region" description="Basic and acidic residues" evidence="1">
    <location>
        <begin position="17"/>
        <end position="27"/>
    </location>
</feature>
<proteinExistence type="predicted"/>
<gene>
    <name evidence="2" type="ORF">J437_LFUL019439</name>
</gene>
<reference evidence="2" key="2">
    <citation type="submission" date="2017-10" db="EMBL/GenBank/DDBJ databases">
        <title>Ladona fulva Genome sequencing and assembly.</title>
        <authorList>
            <person name="Murali S."/>
            <person name="Richards S."/>
            <person name="Bandaranaike D."/>
            <person name="Bellair M."/>
            <person name="Blankenburg K."/>
            <person name="Chao H."/>
            <person name="Dinh H."/>
            <person name="Doddapaneni H."/>
            <person name="Dugan-Rocha S."/>
            <person name="Elkadiri S."/>
            <person name="Gnanaolivu R."/>
            <person name="Hernandez B."/>
            <person name="Skinner E."/>
            <person name="Javaid M."/>
            <person name="Lee S."/>
            <person name="Li M."/>
            <person name="Ming W."/>
            <person name="Munidasa M."/>
            <person name="Muniz J."/>
            <person name="Nguyen L."/>
            <person name="Hughes D."/>
            <person name="Osuji N."/>
            <person name="Pu L.-L."/>
            <person name="Puazo M."/>
            <person name="Qu C."/>
            <person name="Quiroz J."/>
            <person name="Raj R."/>
            <person name="Weissenberger G."/>
            <person name="Xin Y."/>
            <person name="Zou X."/>
            <person name="Han Y."/>
            <person name="Worley K."/>
            <person name="Muzny D."/>
            <person name="Gibbs R."/>
        </authorList>
    </citation>
    <scope>NUCLEOTIDE SEQUENCE</scope>
    <source>
        <strain evidence="2">Sampled in the wild</strain>
    </source>
</reference>
<evidence type="ECO:0000313" key="3">
    <source>
        <dbReference type="Proteomes" id="UP000792457"/>
    </source>
</evidence>
<name>A0A8K0KS19_LADFU</name>
<feature type="region of interest" description="Disordered" evidence="1">
    <location>
        <begin position="1"/>
        <end position="78"/>
    </location>
</feature>
<reference evidence="2" key="1">
    <citation type="submission" date="2013-04" db="EMBL/GenBank/DDBJ databases">
        <authorList>
            <person name="Qu J."/>
            <person name="Murali S.C."/>
            <person name="Bandaranaike D."/>
            <person name="Bellair M."/>
            <person name="Blankenburg K."/>
            <person name="Chao H."/>
            <person name="Dinh H."/>
            <person name="Doddapaneni H."/>
            <person name="Downs B."/>
            <person name="Dugan-Rocha S."/>
            <person name="Elkadiri S."/>
            <person name="Gnanaolivu R.D."/>
            <person name="Hernandez B."/>
            <person name="Javaid M."/>
            <person name="Jayaseelan J.C."/>
            <person name="Lee S."/>
            <person name="Li M."/>
            <person name="Ming W."/>
            <person name="Munidasa M."/>
            <person name="Muniz J."/>
            <person name="Nguyen L."/>
            <person name="Ongeri F."/>
            <person name="Osuji N."/>
            <person name="Pu L.-L."/>
            <person name="Puazo M."/>
            <person name="Qu C."/>
            <person name="Quiroz J."/>
            <person name="Raj R."/>
            <person name="Weissenberger G."/>
            <person name="Xin Y."/>
            <person name="Zou X."/>
            <person name="Han Y."/>
            <person name="Richards S."/>
            <person name="Worley K."/>
            <person name="Muzny D."/>
            <person name="Gibbs R."/>
        </authorList>
    </citation>
    <scope>NUCLEOTIDE SEQUENCE</scope>
    <source>
        <strain evidence="2">Sampled in the wild</strain>
    </source>
</reference>
<dbReference type="AlphaFoldDB" id="A0A8K0KS19"/>
<dbReference type="OrthoDB" id="6783119at2759"/>
<keyword evidence="3" id="KW-1185">Reference proteome</keyword>
<evidence type="ECO:0000256" key="1">
    <source>
        <dbReference type="SAM" id="MobiDB-lite"/>
    </source>
</evidence>
<dbReference type="Proteomes" id="UP000792457">
    <property type="component" value="Unassembled WGS sequence"/>
</dbReference>
<accession>A0A8K0KS19</accession>
<organism evidence="2 3">
    <name type="scientific">Ladona fulva</name>
    <name type="common">Scarce chaser dragonfly</name>
    <name type="synonym">Libellula fulva</name>
    <dbReference type="NCBI Taxonomy" id="123851"/>
    <lineage>
        <taxon>Eukaryota</taxon>
        <taxon>Metazoa</taxon>
        <taxon>Ecdysozoa</taxon>
        <taxon>Arthropoda</taxon>
        <taxon>Hexapoda</taxon>
        <taxon>Insecta</taxon>
        <taxon>Pterygota</taxon>
        <taxon>Palaeoptera</taxon>
        <taxon>Odonata</taxon>
        <taxon>Epiprocta</taxon>
        <taxon>Anisoptera</taxon>
        <taxon>Libelluloidea</taxon>
        <taxon>Libellulidae</taxon>
        <taxon>Ladona</taxon>
    </lineage>
</organism>
<evidence type="ECO:0000313" key="2">
    <source>
        <dbReference type="EMBL" id="KAG8239802.1"/>
    </source>
</evidence>
<protein>
    <submittedName>
        <fullName evidence="2">Uncharacterized protein</fullName>
    </submittedName>
</protein>